<keyword evidence="3" id="KW-1185">Reference proteome</keyword>
<dbReference type="InterPro" id="IPR036188">
    <property type="entry name" value="FAD/NAD-bd_sf"/>
</dbReference>
<dbReference type="SUPFAM" id="SSF51905">
    <property type="entry name" value="FAD/NAD(P)-binding domain"/>
    <property type="match status" value="3"/>
</dbReference>
<dbReference type="PANTHER" id="PTHR42877:SF4">
    <property type="entry name" value="FAD_NAD(P)-BINDING DOMAIN-CONTAINING PROTEIN-RELATED"/>
    <property type="match status" value="1"/>
</dbReference>
<evidence type="ECO:0000313" key="3">
    <source>
        <dbReference type="Proteomes" id="UP000422989"/>
    </source>
</evidence>
<sequence length="529" mass="55020">MTTTGGGATGTGEVGTGEVGTVIVGAGFAGIAAALALRAAGDDDFVMLERGASVGGTWRDNTYPGVACDVPSHLYALSGHPSPAWSRVFAPGAEIRAYLEGVVRDEGLDRQLRLKTALAGARWDGEGWIIEVRAGHTAGDPGAGAAGKRSLGVEGSRSPANCPAVVRARHLILACGRLTEPRIPEVPGLEAFPGPIFHSARWNHDADVAGRRVAVVGTGASAVQLVPALVQAGAEVTLFQRTPAWIVPKGDRAYTPQEIDALHDPAAAARLRDELHAEGEARFASRSGDAAAAAAAEAVARAHLATQVSDPALRDALTPDYAFGCKRVLLSDAFYPAVASPAVRLVPSALAAVEGDELIAADGTRHAADVVVLATGFASTRQPYAPLVTGEHGRTLDEHWADGMTSVGSTLVHGFPNLFILGGPNAALGHSSAVLILEEQAAFTAARILGGRDVRVTAEAEAAYTREIVERSARTPWIAGGCDNWYVDARSGRLTLLWPGTVAAFRERLARVARELDPLPALVHEGAQP</sequence>
<proteinExistence type="predicted"/>
<name>A0A6I6EB83_9MICO</name>
<organism evidence="2 3">
    <name type="scientific">Microbacterium oryzae</name>
    <dbReference type="NCBI Taxonomy" id="743009"/>
    <lineage>
        <taxon>Bacteria</taxon>
        <taxon>Bacillati</taxon>
        <taxon>Actinomycetota</taxon>
        <taxon>Actinomycetes</taxon>
        <taxon>Micrococcales</taxon>
        <taxon>Microbacteriaceae</taxon>
        <taxon>Microbacterium</taxon>
    </lineage>
</organism>
<dbReference type="AlphaFoldDB" id="A0A6I6EB83"/>
<feature type="domain" description="FAD/NAD(P)-binding" evidence="1">
    <location>
        <begin position="22"/>
        <end position="249"/>
    </location>
</feature>
<dbReference type="InterPro" id="IPR051209">
    <property type="entry name" value="FAD-bind_Monooxygenase_sf"/>
</dbReference>
<dbReference type="Pfam" id="PF07992">
    <property type="entry name" value="Pyr_redox_2"/>
    <property type="match status" value="1"/>
</dbReference>
<dbReference type="PANTHER" id="PTHR42877">
    <property type="entry name" value="L-ORNITHINE N(5)-MONOOXYGENASE-RELATED"/>
    <property type="match status" value="1"/>
</dbReference>
<dbReference type="InterPro" id="IPR023753">
    <property type="entry name" value="FAD/NAD-binding_dom"/>
</dbReference>
<dbReference type="Proteomes" id="UP000422989">
    <property type="component" value="Chromosome"/>
</dbReference>
<dbReference type="PRINTS" id="PR00411">
    <property type="entry name" value="PNDRDTASEI"/>
</dbReference>
<dbReference type="RefSeq" id="WP_156242830.1">
    <property type="nucleotide sequence ID" value="NZ_BAAAZL010000004.1"/>
</dbReference>
<evidence type="ECO:0000313" key="2">
    <source>
        <dbReference type="EMBL" id="QGU28308.1"/>
    </source>
</evidence>
<protein>
    <submittedName>
        <fullName evidence="2">NAD(P)/FAD-dependent oxidoreductase</fullName>
    </submittedName>
</protein>
<dbReference type="EMBL" id="CP032550">
    <property type="protein sequence ID" value="QGU28308.1"/>
    <property type="molecule type" value="Genomic_DNA"/>
</dbReference>
<evidence type="ECO:0000259" key="1">
    <source>
        <dbReference type="Pfam" id="PF07992"/>
    </source>
</evidence>
<accession>A0A6I6EB83</accession>
<dbReference type="Gene3D" id="3.50.50.60">
    <property type="entry name" value="FAD/NAD(P)-binding domain"/>
    <property type="match status" value="2"/>
</dbReference>
<gene>
    <name evidence="2" type="ORF">D7D94_11950</name>
</gene>
<dbReference type="OrthoDB" id="5168853at2"/>
<dbReference type="KEGG" id="moj:D7D94_11950"/>
<reference evidence="2 3" key="1">
    <citation type="submission" date="2018-09" db="EMBL/GenBank/DDBJ databases">
        <title>Whole genome sequencing of Microbacterium oryzae strain MB-10T.</title>
        <authorList>
            <person name="Das S.K."/>
        </authorList>
    </citation>
    <scope>NUCLEOTIDE SEQUENCE [LARGE SCALE GENOMIC DNA]</scope>
    <source>
        <strain evidence="2 3">MB-10</strain>
    </source>
</reference>
<dbReference type="GO" id="GO:0016491">
    <property type="term" value="F:oxidoreductase activity"/>
    <property type="evidence" value="ECO:0007669"/>
    <property type="project" value="InterPro"/>
</dbReference>